<evidence type="ECO:0000256" key="1">
    <source>
        <dbReference type="SAM" id="MobiDB-lite"/>
    </source>
</evidence>
<name>D8UGL3_VOLCA</name>
<sequence>MHQEELPYPPAQYSSAQIRRRGYCQQAHTDRKSWEHGVCACGGGGGGGGGGANIHGSTCSGGGGCSHGDTQQQLHAPHQHPHQYQGQHQHHPRKSLHTLLLPNHQQQQQQQQQPAPQDNERLGNHLNRPNSYLNYLNQHHHTHPHSAPSRGDGAKQGDHASAAGGFADGDRIARQTSEAGANATAAAAVPRRPVNASAPQHDHHPPTTKLQPRNSHNPIPPQQWQQQQQRQQEGPQSENPGKQPEATAGTATAAAAAAAAAGGAAGQTPPRLSRAGAIRRRSTMFLVSPEQDELLARAVEKARRMSDTVGANRGTDMVLSLLGSARRASGRSSLQVQSGTRNGVVAVRRPSATSAMAAAVAGSPASRHPEVRGSSSLLHIGGGGGGGGGTEKLLLPDVGGGGGGGRLGTEQGLMLWAGNKSRVERARLAVRLLQATDLGRSKEEKQIDPYAVVSCEGKSYTSKAVMKSKDPFWDEFFVFDVPQPAFAELKVKVYDHLRCWRPGDIFSIVWWKGWRVRMAVQDDSGQMPGLQVGHVVVHQYGTRLPQMRSWNESCSCSYSCSCSCSCSYSCSYSCSCSCSAAL</sequence>
<feature type="compositionally biased region" description="Low complexity" evidence="1">
    <location>
        <begin position="70"/>
        <end position="87"/>
    </location>
</feature>
<feature type="compositionally biased region" description="Polar residues" evidence="1">
    <location>
        <begin position="127"/>
        <end position="137"/>
    </location>
</feature>
<reference evidence="3 4" key="1">
    <citation type="journal article" date="2010" name="Science">
        <title>Genomic analysis of organismal complexity in the multicellular green alga Volvox carteri.</title>
        <authorList>
            <person name="Prochnik S.E."/>
            <person name="Umen J."/>
            <person name="Nedelcu A.M."/>
            <person name="Hallmann A."/>
            <person name="Miller S.M."/>
            <person name="Nishii I."/>
            <person name="Ferris P."/>
            <person name="Kuo A."/>
            <person name="Mitros T."/>
            <person name="Fritz-Laylin L.K."/>
            <person name="Hellsten U."/>
            <person name="Chapman J."/>
            <person name="Simakov O."/>
            <person name="Rensing S.A."/>
            <person name="Terry A."/>
            <person name="Pangilinan J."/>
            <person name="Kapitonov V."/>
            <person name="Jurka J."/>
            <person name="Salamov A."/>
            <person name="Shapiro H."/>
            <person name="Schmutz J."/>
            <person name="Grimwood J."/>
            <person name="Lindquist E."/>
            <person name="Lucas S."/>
            <person name="Grigoriev I.V."/>
            <person name="Schmitt R."/>
            <person name="Kirk D."/>
            <person name="Rokhsar D.S."/>
        </authorList>
    </citation>
    <scope>NUCLEOTIDE SEQUENCE [LARGE SCALE GENOMIC DNA]</scope>
    <source>
        <strain evidence="4">f. Nagariensis / Eve</strain>
    </source>
</reference>
<dbReference type="Gene3D" id="2.60.40.150">
    <property type="entry name" value="C2 domain"/>
    <property type="match status" value="1"/>
</dbReference>
<dbReference type="InterPro" id="IPR035892">
    <property type="entry name" value="C2_domain_sf"/>
</dbReference>
<dbReference type="CDD" id="cd00030">
    <property type="entry name" value="C2"/>
    <property type="match status" value="1"/>
</dbReference>
<dbReference type="Pfam" id="PF00168">
    <property type="entry name" value="C2"/>
    <property type="match status" value="1"/>
</dbReference>
<dbReference type="InParanoid" id="D8UGL3"/>
<feature type="compositionally biased region" description="Polar residues" evidence="1">
    <location>
        <begin position="208"/>
        <end position="217"/>
    </location>
</feature>
<feature type="compositionally biased region" description="Low complexity" evidence="1">
    <location>
        <begin position="178"/>
        <end position="198"/>
    </location>
</feature>
<gene>
    <name evidence="3" type="ORF">VOLCADRAFT_119783</name>
</gene>
<protein>
    <recommendedName>
        <fullName evidence="2">C2 domain-containing protein</fullName>
    </recommendedName>
</protein>
<dbReference type="RefSeq" id="XP_002957815.1">
    <property type="nucleotide sequence ID" value="XM_002957769.1"/>
</dbReference>
<feature type="domain" description="C2" evidence="2">
    <location>
        <begin position="408"/>
        <end position="529"/>
    </location>
</feature>
<dbReference type="PROSITE" id="PS50004">
    <property type="entry name" value="C2"/>
    <property type="match status" value="1"/>
</dbReference>
<accession>D8UGL3</accession>
<evidence type="ECO:0000313" key="4">
    <source>
        <dbReference type="Proteomes" id="UP000001058"/>
    </source>
</evidence>
<dbReference type="KEGG" id="vcn:VOLCADRAFT_119783"/>
<dbReference type="SUPFAM" id="SSF49562">
    <property type="entry name" value="C2 domain (Calcium/lipid-binding domain, CaLB)"/>
    <property type="match status" value="1"/>
</dbReference>
<dbReference type="GeneID" id="9622912"/>
<dbReference type="EMBL" id="GL378400">
    <property type="protein sequence ID" value="EFJ41143.1"/>
    <property type="molecule type" value="Genomic_DNA"/>
</dbReference>
<feature type="region of interest" description="Disordered" evidence="1">
    <location>
        <begin position="178"/>
        <end position="254"/>
    </location>
</feature>
<dbReference type="InterPro" id="IPR000008">
    <property type="entry name" value="C2_dom"/>
</dbReference>
<keyword evidence="4" id="KW-1185">Reference proteome</keyword>
<evidence type="ECO:0000313" key="3">
    <source>
        <dbReference type="EMBL" id="EFJ41143.1"/>
    </source>
</evidence>
<dbReference type="AlphaFoldDB" id="D8UGL3"/>
<organism evidence="4">
    <name type="scientific">Volvox carteri f. nagariensis</name>
    <dbReference type="NCBI Taxonomy" id="3068"/>
    <lineage>
        <taxon>Eukaryota</taxon>
        <taxon>Viridiplantae</taxon>
        <taxon>Chlorophyta</taxon>
        <taxon>core chlorophytes</taxon>
        <taxon>Chlorophyceae</taxon>
        <taxon>CS clade</taxon>
        <taxon>Chlamydomonadales</taxon>
        <taxon>Volvocaceae</taxon>
        <taxon>Volvox</taxon>
    </lineage>
</organism>
<dbReference type="STRING" id="3068.D8UGL3"/>
<feature type="region of interest" description="Disordered" evidence="1">
    <location>
        <begin position="70"/>
        <end position="166"/>
    </location>
</feature>
<evidence type="ECO:0000259" key="2">
    <source>
        <dbReference type="PROSITE" id="PS50004"/>
    </source>
</evidence>
<dbReference type="SMART" id="SM00239">
    <property type="entry name" value="C2"/>
    <property type="match status" value="1"/>
</dbReference>
<proteinExistence type="predicted"/>
<dbReference type="OrthoDB" id="67700at2759"/>
<dbReference type="Proteomes" id="UP000001058">
    <property type="component" value="Unassembled WGS sequence"/>
</dbReference>
<feature type="compositionally biased region" description="Low complexity" evidence="1">
    <location>
        <begin position="222"/>
        <end position="236"/>
    </location>
</feature>